<organism evidence="5 7">
    <name type="scientific">Nitzschia inconspicua</name>
    <dbReference type="NCBI Taxonomy" id="303405"/>
    <lineage>
        <taxon>Eukaryota</taxon>
        <taxon>Sar</taxon>
        <taxon>Stramenopiles</taxon>
        <taxon>Ochrophyta</taxon>
        <taxon>Bacillariophyta</taxon>
        <taxon>Bacillariophyceae</taxon>
        <taxon>Bacillariophycidae</taxon>
        <taxon>Bacillariales</taxon>
        <taxon>Bacillariaceae</taxon>
        <taxon>Nitzschia</taxon>
    </lineage>
</organism>
<evidence type="ECO:0000313" key="7">
    <source>
        <dbReference type="Proteomes" id="UP000693970"/>
    </source>
</evidence>
<accession>A0A9K3K4T8</accession>
<gene>
    <name evidence="5" type="ORF">IV203_011166</name>
    <name evidence="6" type="ORF">IV203_031613</name>
</gene>
<dbReference type="PANTHER" id="PTHR33343">
    <property type="entry name" value="54S RIBOSOMAL PROTEIN BL35M"/>
    <property type="match status" value="1"/>
</dbReference>
<evidence type="ECO:0000256" key="1">
    <source>
        <dbReference type="ARBA" id="ARBA00006598"/>
    </source>
</evidence>
<evidence type="ECO:0000256" key="3">
    <source>
        <dbReference type="ARBA" id="ARBA00023274"/>
    </source>
</evidence>
<evidence type="ECO:0000256" key="2">
    <source>
        <dbReference type="ARBA" id="ARBA00022980"/>
    </source>
</evidence>
<comment type="caution">
    <text evidence="5">The sequence shown here is derived from an EMBL/GenBank/DDBJ whole genome shotgun (WGS) entry which is preliminary data.</text>
</comment>
<keyword evidence="2 5" id="KW-0689">Ribosomal protein</keyword>
<dbReference type="PANTHER" id="PTHR33343:SF1">
    <property type="entry name" value="LARGE RIBOSOMAL SUBUNIT PROTEIN BL35M"/>
    <property type="match status" value="1"/>
</dbReference>
<dbReference type="EMBL" id="JAGRRH010000095">
    <property type="protein sequence ID" value="KAG7337101.1"/>
    <property type="molecule type" value="Genomic_DNA"/>
</dbReference>
<protein>
    <submittedName>
        <fullName evidence="5">Ribosomal protein L35</fullName>
    </submittedName>
</protein>
<dbReference type="AlphaFoldDB" id="A0A9K3K4T8"/>
<evidence type="ECO:0000313" key="6">
    <source>
        <dbReference type="EMBL" id="KAG7368870.1"/>
    </source>
</evidence>
<reference evidence="5" key="1">
    <citation type="journal article" date="2021" name="Sci. Rep.">
        <title>Diploid genomic architecture of Nitzschia inconspicua, an elite biomass production diatom.</title>
        <authorList>
            <person name="Oliver A."/>
            <person name="Podell S."/>
            <person name="Pinowska A."/>
            <person name="Traller J.C."/>
            <person name="Smith S.R."/>
            <person name="McClure R."/>
            <person name="Beliaev A."/>
            <person name="Bohutskyi P."/>
            <person name="Hill E.A."/>
            <person name="Rabines A."/>
            <person name="Zheng H."/>
            <person name="Allen L.Z."/>
            <person name="Kuo A."/>
            <person name="Grigoriev I.V."/>
            <person name="Allen A.E."/>
            <person name="Hazlebeck D."/>
            <person name="Allen E.E."/>
        </authorList>
    </citation>
    <scope>NUCLEOTIDE SEQUENCE</scope>
    <source>
        <strain evidence="5">Hildebrandi</strain>
    </source>
</reference>
<feature type="compositionally biased region" description="Low complexity" evidence="4">
    <location>
        <begin position="66"/>
        <end position="79"/>
    </location>
</feature>
<keyword evidence="7" id="KW-1185">Reference proteome</keyword>
<dbReference type="EMBL" id="JAGRRH010000006">
    <property type="protein sequence ID" value="KAG7368870.1"/>
    <property type="molecule type" value="Genomic_DNA"/>
</dbReference>
<dbReference type="GO" id="GO:0022625">
    <property type="term" value="C:cytosolic large ribosomal subunit"/>
    <property type="evidence" value="ECO:0007669"/>
    <property type="project" value="TreeGrafter"/>
</dbReference>
<name>A0A9K3K4T8_9STRA</name>
<keyword evidence="3" id="KW-0687">Ribonucleoprotein</keyword>
<feature type="region of interest" description="Disordered" evidence="4">
    <location>
        <begin position="64"/>
        <end position="98"/>
    </location>
</feature>
<dbReference type="Proteomes" id="UP000693970">
    <property type="component" value="Unassembled WGS sequence"/>
</dbReference>
<sequence length="118" mass="12912">MSFVSLFGSKYLSRSSAITCLYRPSTICHPFPAVLPWNNNPTQFLALRLKSGVKTNSGCKKRFRVRGSGSIKRGKSGASHNTGYKARQRVNRLGSSTGVEGKAIEQRVRRLLGVSGKP</sequence>
<proteinExistence type="inferred from homology"/>
<evidence type="ECO:0000313" key="5">
    <source>
        <dbReference type="EMBL" id="KAG7337101.1"/>
    </source>
</evidence>
<comment type="similarity">
    <text evidence="1">Belongs to the bacterial ribosomal protein bL35 family.</text>
</comment>
<evidence type="ECO:0000256" key="4">
    <source>
        <dbReference type="SAM" id="MobiDB-lite"/>
    </source>
</evidence>
<reference evidence="5" key="2">
    <citation type="submission" date="2021-04" db="EMBL/GenBank/DDBJ databases">
        <authorList>
            <person name="Podell S."/>
        </authorList>
    </citation>
    <scope>NUCLEOTIDE SEQUENCE</scope>
    <source>
        <strain evidence="5">Hildebrandi</strain>
    </source>
</reference>
<dbReference type="OrthoDB" id="44912at2759"/>
<dbReference type="InterPro" id="IPR021137">
    <property type="entry name" value="Ribosomal_bL35-like"/>
</dbReference>
<dbReference type="Pfam" id="PF01632">
    <property type="entry name" value="Ribosomal_L35p"/>
    <property type="match status" value="1"/>
</dbReference>
<dbReference type="GO" id="GO:0006412">
    <property type="term" value="P:translation"/>
    <property type="evidence" value="ECO:0007669"/>
    <property type="project" value="InterPro"/>
</dbReference>
<dbReference type="GO" id="GO:0003735">
    <property type="term" value="F:structural constituent of ribosome"/>
    <property type="evidence" value="ECO:0007669"/>
    <property type="project" value="InterPro"/>
</dbReference>
<dbReference type="InterPro" id="IPR001706">
    <property type="entry name" value="Ribosomal_bL35"/>
</dbReference>